<dbReference type="Proteomes" id="UP000216789">
    <property type="component" value="Unassembled WGS sequence"/>
</dbReference>
<organism evidence="2 3">
    <name type="scientific">Bifidobacterium pseudocatenulatum</name>
    <dbReference type="NCBI Taxonomy" id="28026"/>
    <lineage>
        <taxon>Bacteria</taxon>
        <taxon>Bacillati</taxon>
        <taxon>Actinomycetota</taxon>
        <taxon>Actinomycetes</taxon>
        <taxon>Bifidobacteriales</taxon>
        <taxon>Bifidobacteriaceae</taxon>
        <taxon>Bifidobacterium</taxon>
    </lineage>
</organism>
<feature type="compositionally biased region" description="Low complexity" evidence="1">
    <location>
        <begin position="51"/>
        <end position="61"/>
    </location>
</feature>
<evidence type="ECO:0000313" key="3">
    <source>
        <dbReference type="Proteomes" id="UP000216789"/>
    </source>
</evidence>
<evidence type="ECO:0000256" key="1">
    <source>
        <dbReference type="SAM" id="MobiDB-lite"/>
    </source>
</evidence>
<feature type="non-terminal residue" evidence="2">
    <location>
        <position position="61"/>
    </location>
</feature>
<proteinExistence type="predicted"/>
<feature type="compositionally biased region" description="Gly residues" evidence="1">
    <location>
        <begin position="39"/>
        <end position="50"/>
    </location>
</feature>
<accession>A0A267WJ72</accession>
<sequence>MSRASRHRILAAMLSACLLSLLGGCTPLTVLAVLGGCKDGGSNGSSGGVTGSVTTGEVRDG</sequence>
<gene>
    <name evidence="2" type="ORF">BPS1E_1857</name>
</gene>
<dbReference type="AlphaFoldDB" id="A0A267WJ72"/>
<dbReference type="EMBL" id="MNLB01000020">
    <property type="protein sequence ID" value="PAC72670.1"/>
    <property type="molecule type" value="Genomic_DNA"/>
</dbReference>
<comment type="caution">
    <text evidence="2">The sequence shown here is derived from an EMBL/GenBank/DDBJ whole genome shotgun (WGS) entry which is preliminary data.</text>
</comment>
<evidence type="ECO:0000313" key="2">
    <source>
        <dbReference type="EMBL" id="PAC72670.1"/>
    </source>
</evidence>
<feature type="region of interest" description="Disordered" evidence="1">
    <location>
        <begin position="39"/>
        <end position="61"/>
    </location>
</feature>
<dbReference type="PROSITE" id="PS51257">
    <property type="entry name" value="PROKAR_LIPOPROTEIN"/>
    <property type="match status" value="1"/>
</dbReference>
<reference evidence="2 3" key="1">
    <citation type="journal article" date="2017" name="ISME J.">
        <title>Unveiling bifidobacterial biogeography across the mammalian branch of the tree of life.</title>
        <authorList>
            <person name="Milani C."/>
            <person name="Mangifesta M."/>
            <person name="Mancabelli L."/>
            <person name="Lugli G.A."/>
            <person name="James K."/>
            <person name="Duranti S."/>
            <person name="Turroni F."/>
            <person name="Ferrario C."/>
            <person name="Ossiprandi M.C."/>
            <person name="van Sinderen D."/>
            <person name="Ventura M."/>
        </authorList>
    </citation>
    <scope>NUCLEOTIDE SEQUENCE [LARGE SCALE GENOMIC DNA]</scope>
    <source>
        <strain evidence="2 3">1E</strain>
    </source>
</reference>
<protein>
    <submittedName>
        <fullName evidence="2">Conjugal transfer protein TraG</fullName>
    </submittedName>
</protein>
<name>A0A267WJ72_BIFPS</name>